<dbReference type="InterPro" id="IPR011051">
    <property type="entry name" value="RmlC_Cupin_sf"/>
</dbReference>
<protein>
    <recommendedName>
        <fullName evidence="3">cysteine dioxygenase</fullName>
        <ecNumber evidence="3">1.13.11.20</ecNumber>
    </recommendedName>
</protein>
<dbReference type="Gene3D" id="2.60.120.10">
    <property type="entry name" value="Jelly Rolls"/>
    <property type="match status" value="1"/>
</dbReference>
<comment type="cofactor">
    <cofactor evidence="1">
        <name>Fe(2+)</name>
        <dbReference type="ChEBI" id="CHEBI:29033"/>
    </cofactor>
</comment>
<evidence type="ECO:0000256" key="2">
    <source>
        <dbReference type="ARBA" id="ARBA00006622"/>
    </source>
</evidence>
<gene>
    <name evidence="8" type="primary">LOC123110174</name>
</gene>
<dbReference type="GeneID" id="123110174"/>
<keyword evidence="5" id="KW-0560">Oxidoreductase</keyword>
<dbReference type="STRING" id="4565.A0A3B6LFL4"/>
<dbReference type="Gramene" id="TraesSTA5B03G02789210.1">
    <property type="protein sequence ID" value="TraesSTA5B03G02789210.1"/>
    <property type="gene ID" value="TraesSTA5B03G02789210"/>
</dbReference>
<evidence type="ECO:0000256" key="5">
    <source>
        <dbReference type="ARBA" id="ARBA00023002"/>
    </source>
</evidence>
<dbReference type="SUPFAM" id="SSF51182">
    <property type="entry name" value="RmlC-like cupins"/>
    <property type="match status" value="1"/>
</dbReference>
<dbReference type="Gramene" id="TraesJAG5B03G02797960.1">
    <property type="protein sequence ID" value="TraesJAG5B03G02797960.1"/>
    <property type="gene ID" value="TraesJAG5B03G02797960"/>
</dbReference>
<evidence type="ECO:0000256" key="3">
    <source>
        <dbReference type="ARBA" id="ARBA00013133"/>
    </source>
</evidence>
<evidence type="ECO:0000256" key="6">
    <source>
        <dbReference type="ARBA" id="ARBA00023004"/>
    </source>
</evidence>
<comment type="catalytic activity">
    <reaction evidence="7">
        <text>L-cysteine + O2 = 3-sulfino-L-alanine + H(+)</text>
        <dbReference type="Rhea" id="RHEA:20441"/>
        <dbReference type="ChEBI" id="CHEBI:15378"/>
        <dbReference type="ChEBI" id="CHEBI:15379"/>
        <dbReference type="ChEBI" id="CHEBI:35235"/>
        <dbReference type="ChEBI" id="CHEBI:61085"/>
        <dbReference type="EC" id="1.13.11.20"/>
    </reaction>
    <physiologicalReaction direction="left-to-right" evidence="7">
        <dbReference type="Rhea" id="RHEA:20442"/>
    </physiologicalReaction>
</comment>
<dbReference type="GO" id="GO:0070483">
    <property type="term" value="P:detection of hypoxia"/>
    <property type="evidence" value="ECO:0007669"/>
    <property type="project" value="UniProtKB-ARBA"/>
</dbReference>
<dbReference type="SMR" id="A0A3B6LFL4"/>
<dbReference type="CDD" id="cd20289">
    <property type="entry name" value="cupin_ADO"/>
    <property type="match status" value="1"/>
</dbReference>
<sequence>MGAGVVELGPGVVEVGAAEAVQTVPPAKRRRVLAVKTLKAAAAAAGRGPRLARRPPAIQRLFQACRAVFRGPGTVPKPAEVALLRAMLDKMRPEDFGLSPDMPFFRNRDAPATEGTPAITHTTIYKSEKFSMVLFFLPTNAVIPLHNHPGMTVFNKLLIGSMHAKSYDWADPDDPANESGASSPDGKLRLAQLIVDDVFTAPCDTSVLFPTAGGNMHRFRAVAPSAFLDILGPPYSIEEDRDCTYYTDIPYSQHPMTSNELIGDEQEGRRLAWLKEVEMPRDLKMCSVRYGGPPISGR</sequence>
<reference evidence="8" key="1">
    <citation type="submission" date="2018-08" db="EMBL/GenBank/DDBJ databases">
        <authorList>
            <person name="Rossello M."/>
        </authorList>
    </citation>
    <scope>NUCLEOTIDE SEQUENCE [LARGE SCALE GENOMIC DNA]</scope>
    <source>
        <strain evidence="8">cv. Chinese Spring</strain>
    </source>
</reference>
<evidence type="ECO:0000313" key="9">
    <source>
        <dbReference type="Proteomes" id="UP000019116"/>
    </source>
</evidence>
<dbReference type="Proteomes" id="UP000019116">
    <property type="component" value="Chromosome 5B"/>
</dbReference>
<dbReference type="RefSeq" id="XP_044386582.1">
    <property type="nucleotide sequence ID" value="XM_044530647.1"/>
</dbReference>
<dbReference type="EnsemblPlants" id="TraesCS5B02G023000.2">
    <property type="protein sequence ID" value="TraesCS5B02G023000.2"/>
    <property type="gene ID" value="TraesCS5B02G023000"/>
</dbReference>
<organism evidence="8">
    <name type="scientific">Triticum aestivum</name>
    <name type="common">Wheat</name>
    <dbReference type="NCBI Taxonomy" id="4565"/>
    <lineage>
        <taxon>Eukaryota</taxon>
        <taxon>Viridiplantae</taxon>
        <taxon>Streptophyta</taxon>
        <taxon>Embryophyta</taxon>
        <taxon>Tracheophyta</taxon>
        <taxon>Spermatophyta</taxon>
        <taxon>Magnoliopsida</taxon>
        <taxon>Liliopsida</taxon>
        <taxon>Poales</taxon>
        <taxon>Poaceae</taxon>
        <taxon>BOP clade</taxon>
        <taxon>Pooideae</taxon>
        <taxon>Triticodae</taxon>
        <taxon>Triticeae</taxon>
        <taxon>Triticinae</taxon>
        <taxon>Triticum</taxon>
    </lineage>
</organism>
<dbReference type="Gramene" id="TraesLDM5B03G02799870.1">
    <property type="protein sequence ID" value="TraesLDM5B03G02799870.1"/>
    <property type="gene ID" value="TraesLDM5B03G02799870"/>
</dbReference>
<name>A0A3B6LFL4_WHEAT</name>
<accession>A0A3B6LFL4</accession>
<dbReference type="InterPro" id="IPR012864">
    <property type="entry name" value="PCO/ADO"/>
</dbReference>
<comment type="similarity">
    <text evidence="2">Belongs to the cysteine dioxygenase family.</text>
</comment>
<evidence type="ECO:0000256" key="7">
    <source>
        <dbReference type="ARBA" id="ARBA00024284"/>
    </source>
</evidence>
<dbReference type="PaxDb" id="4565-Traes_5BS_24BB8EF3C.2"/>
<evidence type="ECO:0000313" key="8">
    <source>
        <dbReference type="EnsemblPlants" id="TraesCS5B02G023000.2"/>
    </source>
</evidence>
<dbReference type="AlphaFoldDB" id="A0A3B6LFL4"/>
<dbReference type="Gramene" id="TraesSYM5B03G02826880.1">
    <property type="protein sequence ID" value="TraesSYM5B03G02826880.1"/>
    <property type="gene ID" value="TraesSYM5B03G02826880"/>
</dbReference>
<keyword evidence="9" id="KW-1185">Reference proteome</keyword>
<dbReference type="Gramene" id="TraesCS5B02G023000.2">
    <property type="protein sequence ID" value="TraesCS5B02G023000.2"/>
    <property type="gene ID" value="TraesCS5B02G023000"/>
</dbReference>
<dbReference type="EC" id="1.13.11.20" evidence="3"/>
<keyword evidence="6" id="KW-0408">Iron</keyword>
<evidence type="ECO:0000256" key="4">
    <source>
        <dbReference type="ARBA" id="ARBA00022723"/>
    </source>
</evidence>
<dbReference type="Gramene" id="TraesLAC5B03G02751820.1">
    <property type="protein sequence ID" value="TraesLAC5B03G02751820.1"/>
    <property type="gene ID" value="TraesLAC5B03G02751820"/>
</dbReference>
<dbReference type="Gramene" id="TraesMAC5B03G02796490.1">
    <property type="protein sequence ID" value="TraesMAC5B03G02796490.1"/>
    <property type="gene ID" value="TraesMAC5B03G02796490"/>
</dbReference>
<dbReference type="Gramene" id="TraesPARA_EIv1.0_1632220.1">
    <property type="protein sequence ID" value="TraesPARA_EIv1.0_1632220.1.CDS"/>
    <property type="gene ID" value="TraesPARA_EIv1.0_1632220"/>
</dbReference>
<keyword evidence="4" id="KW-0479">Metal-binding</keyword>
<dbReference type="PANTHER" id="PTHR22966">
    <property type="entry name" value="2-AMINOETHANETHIOL DIOXYGENASE"/>
    <property type="match status" value="1"/>
</dbReference>
<reference evidence="8" key="2">
    <citation type="submission" date="2018-10" db="UniProtKB">
        <authorList>
            <consortium name="EnsemblPlants"/>
        </authorList>
    </citation>
    <scope>IDENTIFICATION</scope>
</reference>
<dbReference type="OMA" id="KPRELEM"/>
<dbReference type="Gramene" id="TraesCS5B03G0053600.1">
    <property type="protein sequence ID" value="TraesCS5B03G0053600.1.CDS"/>
    <property type="gene ID" value="TraesCS5B03G0053600"/>
</dbReference>
<proteinExistence type="inferred from homology"/>
<dbReference type="InterPro" id="IPR014710">
    <property type="entry name" value="RmlC-like_jellyroll"/>
</dbReference>
<dbReference type="Pfam" id="PF07847">
    <property type="entry name" value="PCO_ADO"/>
    <property type="match status" value="1"/>
</dbReference>
<dbReference type="KEGG" id="taes:123110174"/>
<dbReference type="GO" id="GO:0017172">
    <property type="term" value="F:cysteine dioxygenase activity"/>
    <property type="evidence" value="ECO:0007669"/>
    <property type="project" value="UniProtKB-EC"/>
</dbReference>
<dbReference type="OrthoDB" id="271433at2759"/>
<dbReference type="Gramene" id="TraesARI5B03G02839620.1">
    <property type="protein sequence ID" value="TraesARI5B03G02839620.1"/>
    <property type="gene ID" value="TraesARI5B03G02839620"/>
</dbReference>
<evidence type="ECO:0000256" key="1">
    <source>
        <dbReference type="ARBA" id="ARBA00001954"/>
    </source>
</evidence>
<dbReference type="Gramene" id="TraesNOR5B03G02820890.1">
    <property type="protein sequence ID" value="TraesNOR5B03G02820890.1"/>
    <property type="gene ID" value="TraesNOR5B03G02820890"/>
</dbReference>
<dbReference type="GO" id="GO:0046872">
    <property type="term" value="F:metal ion binding"/>
    <property type="evidence" value="ECO:0007669"/>
    <property type="project" value="UniProtKB-KW"/>
</dbReference>
<dbReference type="PANTHER" id="PTHR22966:SF71">
    <property type="entry name" value="CYSTEINE DIOXYGENASE"/>
    <property type="match status" value="1"/>
</dbReference>